<gene>
    <name evidence="3" type="ORF">AS031_14920</name>
</gene>
<protein>
    <recommendedName>
        <fullName evidence="1">Signal peptidase I</fullName>
        <ecNumber evidence="1">3.4.21.89</ecNumber>
    </recommendedName>
</protein>
<dbReference type="STRING" id="993070.AS031_14920"/>
<keyword evidence="2" id="KW-0472">Membrane</keyword>
<evidence type="ECO:0000313" key="4">
    <source>
        <dbReference type="Proteomes" id="UP000053199"/>
    </source>
</evidence>
<feature type="transmembrane region" description="Helical" evidence="2">
    <location>
        <begin position="153"/>
        <end position="170"/>
    </location>
</feature>
<dbReference type="InterPro" id="IPR019533">
    <property type="entry name" value="Peptidase_S26"/>
</dbReference>
<accession>A0A0V8IGR7</accession>
<evidence type="ECO:0000256" key="1">
    <source>
        <dbReference type="NCBIfam" id="TIGR02228"/>
    </source>
</evidence>
<evidence type="ECO:0000256" key="2">
    <source>
        <dbReference type="SAM" id="Phobius"/>
    </source>
</evidence>
<dbReference type="EMBL" id="LNQM01000007">
    <property type="protein sequence ID" value="KSU73966.1"/>
    <property type="molecule type" value="Genomic_DNA"/>
</dbReference>
<keyword evidence="4" id="KW-1185">Reference proteome</keyword>
<comment type="caution">
    <text evidence="3">The sequence shown here is derived from an EMBL/GenBank/DDBJ whole genome shotgun (WGS) entry which is preliminary data.</text>
</comment>
<dbReference type="EC" id="3.4.21.89" evidence="1"/>
<keyword evidence="2" id="KW-1133">Transmembrane helix</keyword>
<dbReference type="GO" id="GO:0004252">
    <property type="term" value="F:serine-type endopeptidase activity"/>
    <property type="evidence" value="ECO:0007669"/>
    <property type="project" value="UniProtKB-UniRule"/>
</dbReference>
<keyword evidence="2" id="KW-0812">Transmembrane</keyword>
<dbReference type="NCBIfam" id="TIGR02228">
    <property type="entry name" value="sigpep_I_arch"/>
    <property type="match status" value="1"/>
</dbReference>
<evidence type="ECO:0000313" key="3">
    <source>
        <dbReference type="EMBL" id="KSU73966.1"/>
    </source>
</evidence>
<dbReference type="GO" id="GO:0009003">
    <property type="term" value="F:signal peptidase activity"/>
    <property type="evidence" value="ECO:0007669"/>
    <property type="project" value="UniProtKB-EC"/>
</dbReference>
<dbReference type="GO" id="GO:0016020">
    <property type="term" value="C:membrane"/>
    <property type="evidence" value="ECO:0007669"/>
    <property type="project" value="UniProtKB-UniRule"/>
</dbReference>
<dbReference type="GO" id="GO:0006465">
    <property type="term" value="P:signal peptide processing"/>
    <property type="evidence" value="ECO:0007669"/>
    <property type="project" value="UniProtKB-UniRule"/>
</dbReference>
<dbReference type="AlphaFoldDB" id="A0A0V8IGR7"/>
<sequence>MPSGTRARPTVRGVAKGIRETVLTFAALLGLVCILSLVLGFFFKASFVVFRTGSMEPQYPVGALSLTIQVDAKDLVPGDVVSVRRESATALVTHRVVAVDPPTAAGATASLRLRGDANISDDPLPYEVATAQKVIFTVPALGAWVMASRGPEFLGAATLAVTALVTWAYWPRRRVAKAAEAIDAAEFGDPTEAKPQQ</sequence>
<dbReference type="CDD" id="cd06530">
    <property type="entry name" value="S26_SPase_I"/>
    <property type="match status" value="1"/>
</dbReference>
<reference evidence="3 4" key="1">
    <citation type="journal article" date="2014" name="Arch. Microbiol.">
        <title>Arthrobacter enclensis sp. nov., isolated from sediment sample.</title>
        <authorList>
            <person name="Dastager S.G."/>
            <person name="Liu Q."/>
            <person name="Tang S.K."/>
            <person name="Krishnamurthi S."/>
            <person name="Lee J.C."/>
            <person name="Li W.J."/>
        </authorList>
    </citation>
    <scope>NUCLEOTIDE SEQUENCE [LARGE SCALE GENOMIC DNA]</scope>
    <source>
        <strain evidence="3 4">NIO-1008</strain>
    </source>
</reference>
<name>A0A0V8IGR7_9MICC</name>
<dbReference type="InterPro" id="IPR001733">
    <property type="entry name" value="Peptidase_S26B"/>
</dbReference>
<feature type="transmembrane region" description="Helical" evidence="2">
    <location>
        <begin position="21"/>
        <end position="43"/>
    </location>
</feature>
<proteinExistence type="predicted"/>
<dbReference type="Proteomes" id="UP000053199">
    <property type="component" value="Unassembled WGS sequence"/>
</dbReference>
<dbReference type="RefSeq" id="WP_058268938.1">
    <property type="nucleotide sequence ID" value="NZ_FMAZ01000006.1"/>
</dbReference>
<organism evidence="3 4">
    <name type="scientific">Pseudarthrobacter enclensis</name>
    <dbReference type="NCBI Taxonomy" id="993070"/>
    <lineage>
        <taxon>Bacteria</taxon>
        <taxon>Bacillati</taxon>
        <taxon>Actinomycetota</taxon>
        <taxon>Actinomycetes</taxon>
        <taxon>Micrococcales</taxon>
        <taxon>Micrococcaceae</taxon>
        <taxon>Pseudarthrobacter</taxon>
    </lineage>
</organism>